<keyword evidence="2" id="KW-0597">Phosphoprotein</keyword>
<evidence type="ECO:0000313" key="7">
    <source>
        <dbReference type="Proteomes" id="UP000606974"/>
    </source>
</evidence>
<dbReference type="InterPro" id="IPR045851">
    <property type="entry name" value="AMP-bd_C_sf"/>
</dbReference>
<evidence type="ECO:0000256" key="3">
    <source>
        <dbReference type="ARBA" id="ARBA00029454"/>
    </source>
</evidence>
<dbReference type="CDD" id="cd05930">
    <property type="entry name" value="A_NRPS"/>
    <property type="match status" value="1"/>
</dbReference>
<dbReference type="PANTHER" id="PTHR44845:SF6">
    <property type="entry name" value="BETA-ALANINE-ACTIVATING ENZYME"/>
    <property type="match status" value="1"/>
</dbReference>
<keyword evidence="7" id="KW-1185">Reference proteome</keyword>
<dbReference type="InterPro" id="IPR013120">
    <property type="entry name" value="FAR_NAD-bd"/>
</dbReference>
<dbReference type="AlphaFoldDB" id="A0A8H7ALL3"/>
<dbReference type="SUPFAM" id="SSF47336">
    <property type="entry name" value="ACP-like"/>
    <property type="match status" value="1"/>
</dbReference>
<organism evidence="6 7">
    <name type="scientific">Endocarpon pusillum</name>
    <dbReference type="NCBI Taxonomy" id="364733"/>
    <lineage>
        <taxon>Eukaryota</taxon>
        <taxon>Fungi</taxon>
        <taxon>Dikarya</taxon>
        <taxon>Ascomycota</taxon>
        <taxon>Pezizomycotina</taxon>
        <taxon>Eurotiomycetes</taxon>
        <taxon>Chaetothyriomycetidae</taxon>
        <taxon>Verrucariales</taxon>
        <taxon>Verrucariaceae</taxon>
        <taxon>Endocarpon</taxon>
    </lineage>
</organism>
<evidence type="ECO:0000256" key="2">
    <source>
        <dbReference type="ARBA" id="ARBA00022553"/>
    </source>
</evidence>
<dbReference type="NCBIfam" id="TIGR01746">
    <property type="entry name" value="Thioester-redct"/>
    <property type="match status" value="1"/>
</dbReference>
<dbReference type="Gene3D" id="2.30.38.10">
    <property type="entry name" value="Luciferase, Domain 3"/>
    <property type="match status" value="1"/>
</dbReference>
<dbReference type="PANTHER" id="PTHR44845">
    <property type="entry name" value="CARRIER DOMAIN-CONTAINING PROTEIN"/>
    <property type="match status" value="1"/>
</dbReference>
<dbReference type="Proteomes" id="UP000606974">
    <property type="component" value="Unassembled WGS sequence"/>
</dbReference>
<dbReference type="InterPro" id="IPR036291">
    <property type="entry name" value="NAD(P)-bd_dom_sf"/>
</dbReference>
<dbReference type="Gene3D" id="1.10.1200.10">
    <property type="entry name" value="ACP-like"/>
    <property type="match status" value="1"/>
</dbReference>
<dbReference type="Pfam" id="PF00501">
    <property type="entry name" value="AMP-binding"/>
    <property type="match status" value="1"/>
</dbReference>
<dbReference type="Pfam" id="PF13193">
    <property type="entry name" value="AMP-binding_C"/>
    <property type="match status" value="1"/>
</dbReference>
<dbReference type="InterPro" id="IPR036736">
    <property type="entry name" value="ACP-like_sf"/>
</dbReference>
<dbReference type="Pfam" id="PF00550">
    <property type="entry name" value="PP-binding"/>
    <property type="match status" value="1"/>
</dbReference>
<evidence type="ECO:0000256" key="4">
    <source>
        <dbReference type="SAM" id="MobiDB-lite"/>
    </source>
</evidence>
<dbReference type="CDD" id="cd05235">
    <property type="entry name" value="SDR_e1"/>
    <property type="match status" value="1"/>
</dbReference>
<dbReference type="Pfam" id="PF07993">
    <property type="entry name" value="NAD_binding_4"/>
    <property type="match status" value="1"/>
</dbReference>
<sequence length="1040" mass="114963">MVSNFKDHSTCPQTYEEAQKFKGGLVQHFRAHVLRDPSAKALTHGSVTLSYGELDQQVQLLACRLRKHKDFMPEDPVGILVEPGQYDVIAQLAVMYLGGTCVAIDPQLPTEVLDKRVKEWAISCFITDSVNVSKCSRYDSVSIDDDAPSETSDDSGSGDSNGSGILCLHHDTDLEHRTHLLFTSGTTGEPKAVQILAKSILQIAYHVPWTPLEREDVVAHVNNTTFDVSLFEIWVPLIRGASIVVLDKAVLLDGQVLEKQLASLHVNTLIATTAVLNLISVTHPGVFRNLKTLIFGGEVANVEAVRKILLAGAPERLMQVYGPTECCVYCLAHLCTLEDLTGSRITIGKCIGNNTLQILDENLQQVADGNIGELCVGGPGVSRGYLGLSDRNLQKFPTIQISSSLSPDKVEHIRVYRTGDRVRKRTDGLYDFIGRVDNQVKIRGFRIELEAVEAALLDTGLCSSAVAMKVHSEEFGASAALVAYVVPAGHVDISSEVVTHEVQKQLPAYMIPQIIVMEQLPLNRHGKIDRKELGKLAASSRQARLDEVVRGLDLSQTSSKLELVWLSVLALPKLSIGPDDDFYRMGGTSMQTAVLVHQLRQAFGLEVSAREVFENTKFNEMTALIERKQRGENTLAEETRMWIDDTKLADGVNLPDDEGCPDWTAPGEGRVFVTGATGFVGVHLVADLLKMDSVQEVACLIRADSPSAGLKRLQSTMTKYRLWRKEYASKLVAVCGNLRDKTFGLGEEAFLKLGQCISAIFHLAARVDYVQPYLTHRPANVIGTLNVIRLAVAGRLKPIHYSSSVSCYGPTGLVNNLDVVMEDEALDLHLSSLPYDNGYAQSQWVTEQMLRRCLSRGIPVAIYRLGFVLGSTATGINNRDDFLGRLFDSCLTTKSFPILEQGKEFVTVDYVCQVMLTIAASRQNLNRSYNIVPPARSLCPDLTQTFHLVMAAHPDQPTLQALPYDQWLKQTLEADHPRLRAVFPMLSEKTASGRTRWEMHDRMPEFDTTNTKRAIAAAGHNIEYPIIDLKLMKLYMSQMI</sequence>
<protein>
    <recommendedName>
        <fullName evidence="5">Carrier domain-containing protein</fullName>
    </recommendedName>
</protein>
<name>A0A8H7ALL3_9EURO</name>
<dbReference type="EMBL" id="JAACFV010000039">
    <property type="protein sequence ID" value="KAF7509614.1"/>
    <property type="molecule type" value="Genomic_DNA"/>
</dbReference>
<dbReference type="InterPro" id="IPR009081">
    <property type="entry name" value="PP-bd_ACP"/>
</dbReference>
<dbReference type="InterPro" id="IPR025110">
    <property type="entry name" value="AMP-bd_C"/>
</dbReference>
<evidence type="ECO:0000259" key="5">
    <source>
        <dbReference type="PROSITE" id="PS50075"/>
    </source>
</evidence>
<feature type="region of interest" description="Disordered" evidence="4">
    <location>
        <begin position="143"/>
        <end position="162"/>
    </location>
</feature>
<dbReference type="PROSITE" id="PS00455">
    <property type="entry name" value="AMP_BINDING"/>
    <property type="match status" value="1"/>
</dbReference>
<dbReference type="OrthoDB" id="408177at2759"/>
<accession>A0A8H7ALL3</accession>
<proteinExistence type="inferred from homology"/>
<dbReference type="SUPFAM" id="SSF51735">
    <property type="entry name" value="NAD(P)-binding Rossmann-fold domains"/>
    <property type="match status" value="1"/>
</dbReference>
<evidence type="ECO:0000313" key="6">
    <source>
        <dbReference type="EMBL" id="KAF7509614.1"/>
    </source>
</evidence>
<comment type="similarity">
    <text evidence="3">Belongs to the NRP synthetase family.</text>
</comment>
<dbReference type="SUPFAM" id="SSF56801">
    <property type="entry name" value="Acetyl-CoA synthetase-like"/>
    <property type="match status" value="1"/>
</dbReference>
<evidence type="ECO:0000256" key="1">
    <source>
        <dbReference type="ARBA" id="ARBA00022450"/>
    </source>
</evidence>
<reference evidence="6" key="1">
    <citation type="submission" date="2020-02" db="EMBL/GenBank/DDBJ databases">
        <authorList>
            <person name="Palmer J.M."/>
        </authorList>
    </citation>
    <scope>NUCLEOTIDE SEQUENCE</scope>
    <source>
        <strain evidence="6">EPUS1.4</strain>
        <tissue evidence="6">Thallus</tissue>
    </source>
</reference>
<dbReference type="Gene3D" id="3.30.300.30">
    <property type="match status" value="1"/>
</dbReference>
<keyword evidence="1" id="KW-0596">Phosphopantetheine</keyword>
<dbReference type="Gene3D" id="3.40.50.980">
    <property type="match status" value="2"/>
</dbReference>
<comment type="caution">
    <text evidence="6">The sequence shown here is derived from an EMBL/GenBank/DDBJ whole genome shotgun (WGS) entry which is preliminary data.</text>
</comment>
<dbReference type="PROSITE" id="PS50075">
    <property type="entry name" value="CARRIER"/>
    <property type="match status" value="1"/>
</dbReference>
<dbReference type="InterPro" id="IPR000873">
    <property type="entry name" value="AMP-dep_synth/lig_dom"/>
</dbReference>
<feature type="compositionally biased region" description="Acidic residues" evidence="4">
    <location>
        <begin position="143"/>
        <end position="153"/>
    </location>
</feature>
<dbReference type="Gene3D" id="3.40.50.720">
    <property type="entry name" value="NAD(P)-binding Rossmann-like Domain"/>
    <property type="match status" value="1"/>
</dbReference>
<feature type="domain" description="Carrier" evidence="5">
    <location>
        <begin position="552"/>
        <end position="629"/>
    </location>
</feature>
<gene>
    <name evidence="6" type="ORF">GJ744_007652</name>
</gene>
<dbReference type="InterPro" id="IPR010080">
    <property type="entry name" value="Thioester_reductase-like_dom"/>
</dbReference>
<dbReference type="InterPro" id="IPR020845">
    <property type="entry name" value="AMP-binding_CS"/>
</dbReference>